<protein>
    <submittedName>
        <fullName evidence="11">Hemolysin activation/secretion protein</fullName>
    </submittedName>
</protein>
<dbReference type="GO" id="GO:0046819">
    <property type="term" value="P:protein secretion by the type V secretion system"/>
    <property type="evidence" value="ECO:0007669"/>
    <property type="project" value="TreeGrafter"/>
</dbReference>
<keyword evidence="5" id="KW-0812">Transmembrane</keyword>
<name>A0A4R6MTD2_9BURK</name>
<dbReference type="Pfam" id="PF03865">
    <property type="entry name" value="ShlB"/>
    <property type="match status" value="1"/>
</dbReference>
<dbReference type="RefSeq" id="WP_162849574.1">
    <property type="nucleotide sequence ID" value="NZ_SNXE01000010.1"/>
</dbReference>
<evidence type="ECO:0000256" key="4">
    <source>
        <dbReference type="ARBA" id="ARBA00022452"/>
    </source>
</evidence>
<dbReference type="PANTHER" id="PTHR34597">
    <property type="entry name" value="SLR1661 PROTEIN"/>
    <property type="match status" value="1"/>
</dbReference>
<organism evidence="11 12">
    <name type="scientific">Roseateles asaccharophilus</name>
    <dbReference type="NCBI Taxonomy" id="582607"/>
    <lineage>
        <taxon>Bacteria</taxon>
        <taxon>Pseudomonadati</taxon>
        <taxon>Pseudomonadota</taxon>
        <taxon>Betaproteobacteria</taxon>
        <taxon>Burkholderiales</taxon>
        <taxon>Sphaerotilaceae</taxon>
        <taxon>Roseateles</taxon>
    </lineage>
</organism>
<feature type="region of interest" description="Disordered" evidence="9">
    <location>
        <begin position="1"/>
        <end position="47"/>
    </location>
</feature>
<evidence type="ECO:0000256" key="5">
    <source>
        <dbReference type="ARBA" id="ARBA00022692"/>
    </source>
</evidence>
<evidence type="ECO:0000313" key="12">
    <source>
        <dbReference type="Proteomes" id="UP000295357"/>
    </source>
</evidence>
<dbReference type="EMBL" id="SNXE01000010">
    <property type="protein sequence ID" value="TDP05633.1"/>
    <property type="molecule type" value="Genomic_DNA"/>
</dbReference>
<evidence type="ECO:0000256" key="1">
    <source>
        <dbReference type="ARBA" id="ARBA00004442"/>
    </source>
</evidence>
<dbReference type="InterPro" id="IPR051544">
    <property type="entry name" value="TPS_OM_transporter"/>
</dbReference>
<dbReference type="InterPro" id="IPR013686">
    <property type="entry name" value="Polypept-transport_assoc_ShlB"/>
</dbReference>
<proteinExistence type="inferred from homology"/>
<dbReference type="Pfam" id="PF08479">
    <property type="entry name" value="POTRA_2"/>
    <property type="match status" value="1"/>
</dbReference>
<keyword evidence="12" id="KW-1185">Reference proteome</keyword>
<reference evidence="11 12" key="1">
    <citation type="submission" date="2019-03" db="EMBL/GenBank/DDBJ databases">
        <title>Genomic Encyclopedia of Type Strains, Phase IV (KMG-IV): sequencing the most valuable type-strain genomes for metagenomic binning, comparative biology and taxonomic classification.</title>
        <authorList>
            <person name="Goeker M."/>
        </authorList>
    </citation>
    <scope>NUCLEOTIDE SEQUENCE [LARGE SCALE GENOMIC DNA]</scope>
    <source>
        <strain evidence="11 12">DSM 25082</strain>
    </source>
</reference>
<comment type="similarity">
    <text evidence="2">Belongs to the TPS (TC 1.B.20) family.</text>
</comment>
<evidence type="ECO:0000313" key="11">
    <source>
        <dbReference type="EMBL" id="TDP05633.1"/>
    </source>
</evidence>
<dbReference type="InterPro" id="IPR034746">
    <property type="entry name" value="POTRA"/>
</dbReference>
<comment type="caution">
    <text evidence="11">The sequence shown here is derived from an EMBL/GenBank/DDBJ whole genome shotgun (WGS) entry which is preliminary data.</text>
</comment>
<evidence type="ECO:0000256" key="7">
    <source>
        <dbReference type="ARBA" id="ARBA00023136"/>
    </source>
</evidence>
<dbReference type="PROSITE" id="PS51779">
    <property type="entry name" value="POTRA"/>
    <property type="match status" value="1"/>
</dbReference>
<gene>
    <name evidence="11" type="ORF">DFR39_11058</name>
</gene>
<dbReference type="AlphaFoldDB" id="A0A4R6MTD2"/>
<dbReference type="Proteomes" id="UP000295357">
    <property type="component" value="Unassembled WGS sequence"/>
</dbReference>
<evidence type="ECO:0000256" key="2">
    <source>
        <dbReference type="ARBA" id="ARBA00009055"/>
    </source>
</evidence>
<keyword evidence="4" id="KW-1134">Transmembrane beta strand</keyword>
<accession>A0A4R6MTD2</accession>
<feature type="domain" description="POTRA" evidence="10">
    <location>
        <begin position="52"/>
        <end position="127"/>
    </location>
</feature>
<evidence type="ECO:0000256" key="9">
    <source>
        <dbReference type="SAM" id="MobiDB-lite"/>
    </source>
</evidence>
<evidence type="ECO:0000256" key="3">
    <source>
        <dbReference type="ARBA" id="ARBA00022448"/>
    </source>
</evidence>
<dbReference type="GO" id="GO:0008320">
    <property type="term" value="F:protein transmembrane transporter activity"/>
    <property type="evidence" value="ECO:0007669"/>
    <property type="project" value="TreeGrafter"/>
</dbReference>
<evidence type="ECO:0000256" key="6">
    <source>
        <dbReference type="ARBA" id="ARBA00022927"/>
    </source>
</evidence>
<evidence type="ECO:0000256" key="8">
    <source>
        <dbReference type="ARBA" id="ARBA00023237"/>
    </source>
</evidence>
<sequence>MSAAIAQTPVPPDAGRVLRENQPPQLPPPKPSITIPVETPAEPTLPTGGAQVELRAVAFTGNTLFDASLLQALVQPYIGRKLDLEGLREMVQQITEHYRRAGYVFSRAYLLPQTISQGVVAVGILEGRYGELAATGEVSLTAQAQAFLTPLGAGAPIEVSQLERRLLILADQPGIGITPLIRPGQATGQGDLRVDVQRKKPWRLDLSLDNHGDRYTGRVRLRANAQMDSPFMLGDQLTASLIRSDEQLTQGSVGYGRPLGVSGLRAQLSLARTSYQLAREFSALDATGTAQVTAATLSYPLIRSTRANLSVSGALQHKRLRDRQGLAGLDDRKSSRAATLSFQFDRSDELAGGGVSYGALSFSAGQLRLSETQNLLDQLSGVRAAGVYGKAVLDLVRLQSFKSAPFSLMGRLTLQAADRNLDSSEKFSLGGPTGIRAYPLSEGIGDEGALLQLELRYAIQAWTPYAFLDAGSVRLNARPQGLAVPTQTNQRSLAGMGLGLRYQQQGWMLDLALARGVQGGPSQAEPSSSRSRAWLLLGRQF</sequence>
<dbReference type="Gene3D" id="3.10.20.310">
    <property type="entry name" value="membrane protein fhac"/>
    <property type="match status" value="1"/>
</dbReference>
<dbReference type="GO" id="GO:0098046">
    <property type="term" value="C:type V protein secretion system complex"/>
    <property type="evidence" value="ECO:0007669"/>
    <property type="project" value="TreeGrafter"/>
</dbReference>
<evidence type="ECO:0000259" key="10">
    <source>
        <dbReference type="PROSITE" id="PS51779"/>
    </source>
</evidence>
<keyword evidence="7" id="KW-0472">Membrane</keyword>
<dbReference type="PANTHER" id="PTHR34597:SF1">
    <property type="entry name" value="HEME_HEMOPEXIN TRANSPORTER PROTEIN HUXB"/>
    <property type="match status" value="1"/>
</dbReference>
<dbReference type="GO" id="GO:0009279">
    <property type="term" value="C:cell outer membrane"/>
    <property type="evidence" value="ECO:0007669"/>
    <property type="project" value="UniProtKB-SubCell"/>
</dbReference>
<dbReference type="Gene3D" id="2.40.160.50">
    <property type="entry name" value="membrane protein fhac: a member of the omp85/tpsb transporter family"/>
    <property type="match status" value="1"/>
</dbReference>
<keyword evidence="3" id="KW-0813">Transport</keyword>
<dbReference type="InterPro" id="IPR005565">
    <property type="entry name" value="Hemolysn_activator_HlyB_C"/>
</dbReference>
<keyword evidence="6" id="KW-0653">Protein transport</keyword>
<keyword evidence="8" id="KW-0998">Cell outer membrane</keyword>
<comment type="subcellular location">
    <subcellularLocation>
        <location evidence="1">Cell outer membrane</location>
    </subcellularLocation>
</comment>